<sequence length="321" mass="36559">MIHDSLLGGNNPIPEFINSKFTLDFDSQMTDDFVVIHGLEYDRRVNKRQMQMQESKIDMGKALVLIGLTQKALGQTNSARCRAGQQHTKQPEIIIEGRVDQYLETCQVKNFVQNDMVRYHYLEFSKKRLQKRDRNSTTSVPTSARIQTTTDDRKLSRSLPVSKSSRVTITAVPKADHSKCSSSFSDSKNFVCSTCHKCVFKNANHVCCITKLLKEVNSRAKIQSNKTTNSNKPVDQKSHTQKPSRQIFTGHRFSPNMTFIVSEKTSPRSDLRWKPTGRIFKSVGLRSYALSWKPCQGDSLNLPDHRIRRRCCSLIPAKSDS</sequence>
<comment type="caution">
    <text evidence="2">The sequence shown here is derived from an EMBL/GenBank/DDBJ whole genome shotgun (WGS) entry which is preliminary data.</text>
</comment>
<accession>A0ABQ5EA41</accession>
<reference evidence="2" key="2">
    <citation type="submission" date="2022-01" db="EMBL/GenBank/DDBJ databases">
        <authorList>
            <person name="Yamashiro T."/>
            <person name="Shiraishi A."/>
            <person name="Satake H."/>
            <person name="Nakayama K."/>
        </authorList>
    </citation>
    <scope>NUCLEOTIDE SEQUENCE</scope>
</reference>
<feature type="compositionally biased region" description="Polar residues" evidence="1">
    <location>
        <begin position="222"/>
        <end position="233"/>
    </location>
</feature>
<organism evidence="2 3">
    <name type="scientific">Tanacetum coccineum</name>
    <dbReference type="NCBI Taxonomy" id="301880"/>
    <lineage>
        <taxon>Eukaryota</taxon>
        <taxon>Viridiplantae</taxon>
        <taxon>Streptophyta</taxon>
        <taxon>Embryophyta</taxon>
        <taxon>Tracheophyta</taxon>
        <taxon>Spermatophyta</taxon>
        <taxon>Magnoliopsida</taxon>
        <taxon>eudicotyledons</taxon>
        <taxon>Gunneridae</taxon>
        <taxon>Pentapetalae</taxon>
        <taxon>asterids</taxon>
        <taxon>campanulids</taxon>
        <taxon>Asterales</taxon>
        <taxon>Asteraceae</taxon>
        <taxon>Asteroideae</taxon>
        <taxon>Anthemideae</taxon>
        <taxon>Anthemidinae</taxon>
        <taxon>Tanacetum</taxon>
    </lineage>
</organism>
<evidence type="ECO:0000313" key="3">
    <source>
        <dbReference type="Proteomes" id="UP001151760"/>
    </source>
</evidence>
<proteinExistence type="predicted"/>
<feature type="compositionally biased region" description="Polar residues" evidence="1">
    <location>
        <begin position="136"/>
        <end position="149"/>
    </location>
</feature>
<dbReference type="EMBL" id="BQNB010016095">
    <property type="protein sequence ID" value="GJT47754.1"/>
    <property type="molecule type" value="Genomic_DNA"/>
</dbReference>
<feature type="region of interest" description="Disordered" evidence="1">
    <location>
        <begin position="222"/>
        <end position="244"/>
    </location>
</feature>
<feature type="region of interest" description="Disordered" evidence="1">
    <location>
        <begin position="130"/>
        <end position="160"/>
    </location>
</feature>
<evidence type="ECO:0000256" key="1">
    <source>
        <dbReference type="SAM" id="MobiDB-lite"/>
    </source>
</evidence>
<keyword evidence="3" id="KW-1185">Reference proteome</keyword>
<evidence type="ECO:0000313" key="2">
    <source>
        <dbReference type="EMBL" id="GJT47754.1"/>
    </source>
</evidence>
<protein>
    <submittedName>
        <fullName evidence="2">Uncharacterized protein</fullName>
    </submittedName>
</protein>
<dbReference type="Proteomes" id="UP001151760">
    <property type="component" value="Unassembled WGS sequence"/>
</dbReference>
<gene>
    <name evidence="2" type="ORF">Tco_0973911</name>
</gene>
<name>A0ABQ5EA41_9ASTR</name>
<reference evidence="2" key="1">
    <citation type="journal article" date="2022" name="Int. J. Mol. Sci.">
        <title>Draft Genome of Tanacetum Coccineum: Genomic Comparison of Closely Related Tanacetum-Family Plants.</title>
        <authorList>
            <person name="Yamashiro T."/>
            <person name="Shiraishi A."/>
            <person name="Nakayama K."/>
            <person name="Satake H."/>
        </authorList>
    </citation>
    <scope>NUCLEOTIDE SEQUENCE</scope>
</reference>